<dbReference type="PANTHER" id="PTHR30269:SF0">
    <property type="entry name" value="MEMBRANE TRANSPORTER PROTEIN YFCA-RELATED"/>
    <property type="match status" value="1"/>
</dbReference>
<evidence type="ECO:0000256" key="2">
    <source>
        <dbReference type="ARBA" id="ARBA00009142"/>
    </source>
</evidence>
<accession>A0AAW8B557</accession>
<evidence type="ECO:0000256" key="7">
    <source>
        <dbReference type="ARBA" id="ARBA00023136"/>
    </source>
</evidence>
<keyword evidence="3" id="KW-0813">Transport</keyword>
<evidence type="ECO:0000256" key="6">
    <source>
        <dbReference type="ARBA" id="ARBA00022989"/>
    </source>
</evidence>
<proteinExistence type="inferred from homology"/>
<organism evidence="9 10">
    <name type="scientific">Porticoccus litoralis</name>
    <dbReference type="NCBI Taxonomy" id="434086"/>
    <lineage>
        <taxon>Bacteria</taxon>
        <taxon>Pseudomonadati</taxon>
        <taxon>Pseudomonadota</taxon>
        <taxon>Gammaproteobacteria</taxon>
        <taxon>Cellvibrionales</taxon>
        <taxon>Porticoccaceae</taxon>
        <taxon>Porticoccus</taxon>
    </lineage>
</organism>
<keyword evidence="10" id="KW-1185">Reference proteome</keyword>
<dbReference type="GO" id="GO:0005886">
    <property type="term" value="C:plasma membrane"/>
    <property type="evidence" value="ECO:0007669"/>
    <property type="project" value="UniProtKB-SubCell"/>
</dbReference>
<evidence type="ECO:0000256" key="1">
    <source>
        <dbReference type="ARBA" id="ARBA00004651"/>
    </source>
</evidence>
<dbReference type="RefSeq" id="WP_305170764.1">
    <property type="nucleotide sequence ID" value="NZ_JAUUUU010000004.1"/>
</dbReference>
<feature type="transmembrane region" description="Helical" evidence="8">
    <location>
        <begin position="154"/>
        <end position="171"/>
    </location>
</feature>
<feature type="transmembrane region" description="Helical" evidence="8">
    <location>
        <begin position="100"/>
        <end position="118"/>
    </location>
</feature>
<reference evidence="9" key="1">
    <citation type="journal article" date="2010" name="Int. J. Syst. Evol. Microbiol.">
        <title>Porticoccus litoralis gen. nov., sp. nov., a gammaproteobacterium isolated from the Yellow Sea.</title>
        <authorList>
            <person name="Oh H.M."/>
            <person name="Kim H."/>
            <person name="Kim K.M."/>
            <person name="Min G.S."/>
            <person name="Cho J.C."/>
        </authorList>
    </citation>
    <scope>NUCLEOTIDE SEQUENCE</scope>
    <source>
        <strain evidence="9">DSM 25064</strain>
    </source>
</reference>
<feature type="transmembrane region" description="Helical" evidence="8">
    <location>
        <begin position="229"/>
        <end position="247"/>
    </location>
</feature>
<evidence type="ECO:0000256" key="5">
    <source>
        <dbReference type="ARBA" id="ARBA00022692"/>
    </source>
</evidence>
<protein>
    <recommendedName>
        <fullName evidence="8">Probable membrane transporter protein</fullName>
    </recommendedName>
</protein>
<gene>
    <name evidence="9" type="ORF">Q8A57_08985</name>
</gene>
<dbReference type="Pfam" id="PF01925">
    <property type="entry name" value="TauE"/>
    <property type="match status" value="1"/>
</dbReference>
<comment type="caution">
    <text evidence="9">The sequence shown here is derived from an EMBL/GenBank/DDBJ whole genome shotgun (WGS) entry which is preliminary data.</text>
</comment>
<keyword evidence="7 8" id="KW-0472">Membrane</keyword>
<evidence type="ECO:0000256" key="3">
    <source>
        <dbReference type="ARBA" id="ARBA00022448"/>
    </source>
</evidence>
<dbReference type="Proteomes" id="UP001178354">
    <property type="component" value="Unassembled WGS sequence"/>
</dbReference>
<keyword evidence="5 8" id="KW-0812">Transmembrane</keyword>
<feature type="transmembrane region" description="Helical" evidence="8">
    <location>
        <begin position="75"/>
        <end position="94"/>
    </location>
</feature>
<evidence type="ECO:0000313" key="10">
    <source>
        <dbReference type="Proteomes" id="UP001178354"/>
    </source>
</evidence>
<name>A0AAW8B557_9GAMM</name>
<dbReference type="PANTHER" id="PTHR30269">
    <property type="entry name" value="TRANSMEMBRANE PROTEIN YFCA"/>
    <property type="match status" value="1"/>
</dbReference>
<dbReference type="InterPro" id="IPR002781">
    <property type="entry name" value="TM_pro_TauE-like"/>
</dbReference>
<dbReference type="EMBL" id="JAUUUU010000004">
    <property type="protein sequence ID" value="MDP1521101.1"/>
    <property type="molecule type" value="Genomic_DNA"/>
</dbReference>
<evidence type="ECO:0000256" key="8">
    <source>
        <dbReference type="RuleBase" id="RU363041"/>
    </source>
</evidence>
<comment type="subcellular location">
    <subcellularLocation>
        <location evidence="1 8">Cell membrane</location>
        <topology evidence="1 8">Multi-pass membrane protein</topology>
    </subcellularLocation>
</comment>
<feature type="transmembrane region" description="Helical" evidence="8">
    <location>
        <begin position="183"/>
        <end position="209"/>
    </location>
</feature>
<evidence type="ECO:0000256" key="4">
    <source>
        <dbReference type="ARBA" id="ARBA00022475"/>
    </source>
</evidence>
<sequence>MPDPAVFVLLVVIAFAAGFISSIAGAGGVLTLPALLWAGLPPITALATNKVQSTLGTLSSTWNFFRKGHLDLKPLLPSMATALIGSCLGTWVVQRVGNEVLATLIPALLIAIGLYFLVSPRISDDHREPRISSLQFAMTAAPLMGFYGGFFGPGMGSILPFLMVWLMGYGLRKATAQTKAMVLSVNGVSAAIFILGGHVIWSLAIAMSLAQIVGARLGSNLVISRGGALVQPVIIVVTLVVALKLLIAP</sequence>
<keyword evidence="4 8" id="KW-1003">Cell membrane</keyword>
<keyword evidence="6 8" id="KW-1133">Transmembrane helix</keyword>
<dbReference type="InterPro" id="IPR052017">
    <property type="entry name" value="TSUP"/>
</dbReference>
<evidence type="ECO:0000313" key="9">
    <source>
        <dbReference type="EMBL" id="MDP1521101.1"/>
    </source>
</evidence>
<reference evidence="9" key="2">
    <citation type="submission" date="2023-08" db="EMBL/GenBank/DDBJ databases">
        <authorList>
            <person name="Luo J."/>
        </authorList>
    </citation>
    <scope>NUCLEOTIDE SEQUENCE</scope>
    <source>
        <strain evidence="9">DSM 25064</strain>
    </source>
</reference>
<dbReference type="AlphaFoldDB" id="A0AAW8B557"/>
<comment type="similarity">
    <text evidence="2 8">Belongs to the 4-toluene sulfonate uptake permease (TSUP) (TC 2.A.102) family.</text>
</comment>
<feature type="transmembrane region" description="Helical" evidence="8">
    <location>
        <begin position="6"/>
        <end position="32"/>
    </location>
</feature>